<proteinExistence type="predicted"/>
<evidence type="ECO:0000313" key="1">
    <source>
        <dbReference type="EMBL" id="KAF4746416.1"/>
    </source>
</evidence>
<feature type="non-terminal residue" evidence="1">
    <location>
        <position position="201"/>
    </location>
</feature>
<dbReference type="Proteomes" id="UP000553632">
    <property type="component" value="Unassembled WGS sequence"/>
</dbReference>
<name>A0A7J6TPV6_PEROL</name>
<gene>
    <name evidence="1" type="ORF">FOZ63_005254</name>
</gene>
<organism evidence="1 2">
    <name type="scientific">Perkinsus olseni</name>
    <name type="common">Perkinsus atlanticus</name>
    <dbReference type="NCBI Taxonomy" id="32597"/>
    <lineage>
        <taxon>Eukaryota</taxon>
        <taxon>Sar</taxon>
        <taxon>Alveolata</taxon>
        <taxon>Perkinsozoa</taxon>
        <taxon>Perkinsea</taxon>
        <taxon>Perkinsida</taxon>
        <taxon>Perkinsidae</taxon>
        <taxon>Perkinsus</taxon>
    </lineage>
</organism>
<dbReference type="EMBL" id="JABANO010009679">
    <property type="protein sequence ID" value="KAF4746416.1"/>
    <property type="molecule type" value="Genomic_DNA"/>
</dbReference>
<keyword evidence="2" id="KW-1185">Reference proteome</keyword>
<evidence type="ECO:0000313" key="2">
    <source>
        <dbReference type="Proteomes" id="UP000553632"/>
    </source>
</evidence>
<dbReference type="AlphaFoldDB" id="A0A7J6TPV6"/>
<sequence length="201" mass="22336">MASGDHRLLFLLEVSPWRLSSPLATPEQIEEELQASLMRFLPGKNVPDNPVMSLHCTRLLSLDAARLQGMRMAVREAASSILYGTNAEAETFNNTLKERYSSFLSALVQAVRELTPVAKAADQVEVGFFHDVTREETLCNISSQWWRGVSSPFVFGQGQYDPERVKDYIIGTGRENPSPLPAPLWCQVEASAASRVLIITI</sequence>
<accession>A0A7J6TPV6</accession>
<protein>
    <submittedName>
        <fullName evidence="1">Uncharacterized protein</fullName>
    </submittedName>
</protein>
<comment type="caution">
    <text evidence="1">The sequence shown here is derived from an EMBL/GenBank/DDBJ whole genome shotgun (WGS) entry which is preliminary data.</text>
</comment>
<reference evidence="1 2" key="1">
    <citation type="submission" date="2020-04" db="EMBL/GenBank/DDBJ databases">
        <title>Perkinsus olseni comparative genomics.</title>
        <authorList>
            <person name="Bogema D.R."/>
        </authorList>
    </citation>
    <scope>NUCLEOTIDE SEQUENCE [LARGE SCALE GENOMIC DNA]</scope>
    <source>
        <strain evidence="1 2">ATCC PRA-207</strain>
    </source>
</reference>